<keyword evidence="6 9" id="KW-0238">DNA-binding</keyword>
<dbReference type="CDD" id="cd00383">
    <property type="entry name" value="trans_reg_C"/>
    <property type="match status" value="1"/>
</dbReference>
<dbReference type="Gene3D" id="1.10.10.10">
    <property type="entry name" value="Winged helix-like DNA-binding domain superfamily/Winged helix DNA-binding domain"/>
    <property type="match status" value="1"/>
</dbReference>
<feature type="domain" description="Response regulatory" evidence="10">
    <location>
        <begin position="12"/>
        <end position="125"/>
    </location>
</feature>
<dbReference type="SMART" id="SM00448">
    <property type="entry name" value="REC"/>
    <property type="match status" value="1"/>
</dbReference>
<sequence length="240" mass="27116">MSADTLLEQTATVLLVEDDLALAAWISDFLCSRGFRVEHFSRGDQAAMQWQQAAADLILLDLMLPGKNGLEVCKLIRQQSDIPILILTAQGEELDEVLALESGANDYLVKPVRPRALLARLNSILRRQQKTQPQQPLLQFDQLLLDLSSHRVCLADTEIPLSATEFKLLWYLASHAGTVLSRQQVFLEMTGRDYDGLDRRIDMLISVLRRKLNDSSSQPQRIKTIWGKGYLFVADAWQQA</sequence>
<dbReference type="Gene3D" id="3.40.50.2300">
    <property type="match status" value="1"/>
</dbReference>
<dbReference type="GO" id="GO:0000976">
    <property type="term" value="F:transcription cis-regulatory region binding"/>
    <property type="evidence" value="ECO:0007669"/>
    <property type="project" value="TreeGrafter"/>
</dbReference>
<keyword evidence="2" id="KW-0963">Cytoplasm</keyword>
<evidence type="ECO:0000256" key="9">
    <source>
        <dbReference type="PROSITE-ProRule" id="PRU01091"/>
    </source>
</evidence>
<dbReference type="RefSeq" id="WP_092789615.1">
    <property type="nucleotide sequence ID" value="NZ_FNXF01000001.1"/>
</dbReference>
<protein>
    <submittedName>
        <fullName evidence="12">Two-component system, OmpR family, response regulator RstA</fullName>
    </submittedName>
</protein>
<dbReference type="GO" id="GO:0005829">
    <property type="term" value="C:cytosol"/>
    <property type="evidence" value="ECO:0007669"/>
    <property type="project" value="TreeGrafter"/>
</dbReference>
<dbReference type="Pfam" id="PF00072">
    <property type="entry name" value="Response_reg"/>
    <property type="match status" value="1"/>
</dbReference>
<dbReference type="FunFam" id="1.10.10.10:FF:000099">
    <property type="entry name" value="Two-component system response regulator TorR"/>
    <property type="match status" value="1"/>
</dbReference>
<evidence type="ECO:0000256" key="1">
    <source>
        <dbReference type="ARBA" id="ARBA00004496"/>
    </source>
</evidence>
<dbReference type="InterPro" id="IPR036388">
    <property type="entry name" value="WH-like_DNA-bd_sf"/>
</dbReference>
<dbReference type="PROSITE" id="PS50110">
    <property type="entry name" value="RESPONSE_REGULATORY"/>
    <property type="match status" value="1"/>
</dbReference>
<keyword evidence="4" id="KW-0902">Two-component regulatory system</keyword>
<comment type="subcellular location">
    <subcellularLocation>
        <location evidence="1">Cytoplasm</location>
    </subcellularLocation>
</comment>
<accession>A0A1H6JIC5</accession>
<evidence type="ECO:0000313" key="12">
    <source>
        <dbReference type="EMBL" id="SEH59497.1"/>
    </source>
</evidence>
<feature type="modified residue" description="4-aspartylphosphate" evidence="8">
    <location>
        <position position="61"/>
    </location>
</feature>
<dbReference type="GO" id="GO:0006355">
    <property type="term" value="P:regulation of DNA-templated transcription"/>
    <property type="evidence" value="ECO:0007669"/>
    <property type="project" value="InterPro"/>
</dbReference>
<dbReference type="STRING" id="173990.SAMN05660691_00395"/>
<keyword evidence="3 8" id="KW-0597">Phosphoprotein</keyword>
<feature type="domain" description="OmpR/PhoB-type" evidence="11">
    <location>
        <begin position="135"/>
        <end position="234"/>
    </location>
</feature>
<evidence type="ECO:0000256" key="3">
    <source>
        <dbReference type="ARBA" id="ARBA00022553"/>
    </source>
</evidence>
<dbReference type="SUPFAM" id="SSF52172">
    <property type="entry name" value="CheY-like"/>
    <property type="match status" value="1"/>
</dbReference>
<dbReference type="PANTHER" id="PTHR48111:SF47">
    <property type="entry name" value="TRANSCRIPTIONAL REGULATORY PROTEIN RSTA"/>
    <property type="match status" value="1"/>
</dbReference>
<dbReference type="Gene3D" id="6.10.250.690">
    <property type="match status" value="1"/>
</dbReference>
<gene>
    <name evidence="12" type="ORF">SAMN05660691_00395</name>
</gene>
<evidence type="ECO:0000256" key="6">
    <source>
        <dbReference type="ARBA" id="ARBA00023125"/>
    </source>
</evidence>
<evidence type="ECO:0000256" key="2">
    <source>
        <dbReference type="ARBA" id="ARBA00022490"/>
    </source>
</evidence>
<dbReference type="GO" id="GO:0032993">
    <property type="term" value="C:protein-DNA complex"/>
    <property type="evidence" value="ECO:0007669"/>
    <property type="project" value="TreeGrafter"/>
</dbReference>
<dbReference type="PROSITE" id="PS51755">
    <property type="entry name" value="OMPR_PHOB"/>
    <property type="match status" value="1"/>
</dbReference>
<dbReference type="InterPro" id="IPR001867">
    <property type="entry name" value="OmpR/PhoB-type_DNA-bd"/>
</dbReference>
<reference evidence="13" key="1">
    <citation type="submission" date="2016-10" db="EMBL/GenBank/DDBJ databases">
        <authorList>
            <person name="Varghese N."/>
            <person name="Submissions S."/>
        </authorList>
    </citation>
    <scope>NUCLEOTIDE SEQUENCE [LARGE SCALE GENOMIC DNA]</scope>
    <source>
        <strain evidence="13">DSM 17616</strain>
    </source>
</reference>
<evidence type="ECO:0000313" key="13">
    <source>
        <dbReference type="Proteomes" id="UP000199371"/>
    </source>
</evidence>
<keyword evidence="7" id="KW-0804">Transcription</keyword>
<evidence type="ECO:0000259" key="11">
    <source>
        <dbReference type="PROSITE" id="PS51755"/>
    </source>
</evidence>
<proteinExistence type="predicted"/>
<dbReference type="Pfam" id="PF00486">
    <property type="entry name" value="Trans_reg_C"/>
    <property type="match status" value="1"/>
</dbReference>
<evidence type="ECO:0000256" key="7">
    <source>
        <dbReference type="ARBA" id="ARBA00023163"/>
    </source>
</evidence>
<dbReference type="InterPro" id="IPR001789">
    <property type="entry name" value="Sig_transdc_resp-reg_receiver"/>
</dbReference>
<dbReference type="InterPro" id="IPR011006">
    <property type="entry name" value="CheY-like_superfamily"/>
</dbReference>
<dbReference type="SMART" id="SM00862">
    <property type="entry name" value="Trans_reg_C"/>
    <property type="match status" value="1"/>
</dbReference>
<dbReference type="OrthoDB" id="9802426at2"/>
<name>A0A1H6JIC5_9GAMM</name>
<dbReference type="GO" id="GO:0000156">
    <property type="term" value="F:phosphorelay response regulator activity"/>
    <property type="evidence" value="ECO:0007669"/>
    <property type="project" value="TreeGrafter"/>
</dbReference>
<dbReference type="AlphaFoldDB" id="A0A1H6JIC5"/>
<evidence type="ECO:0000259" key="10">
    <source>
        <dbReference type="PROSITE" id="PS50110"/>
    </source>
</evidence>
<organism evidence="12 13">
    <name type="scientific">Rheinheimera pacifica</name>
    <dbReference type="NCBI Taxonomy" id="173990"/>
    <lineage>
        <taxon>Bacteria</taxon>
        <taxon>Pseudomonadati</taxon>
        <taxon>Pseudomonadota</taxon>
        <taxon>Gammaproteobacteria</taxon>
        <taxon>Chromatiales</taxon>
        <taxon>Chromatiaceae</taxon>
        <taxon>Rheinheimera</taxon>
    </lineage>
</organism>
<evidence type="ECO:0000256" key="5">
    <source>
        <dbReference type="ARBA" id="ARBA00023015"/>
    </source>
</evidence>
<dbReference type="EMBL" id="FNXF01000001">
    <property type="protein sequence ID" value="SEH59497.1"/>
    <property type="molecule type" value="Genomic_DNA"/>
</dbReference>
<keyword evidence="5" id="KW-0805">Transcription regulation</keyword>
<keyword evidence="13" id="KW-1185">Reference proteome</keyword>
<feature type="DNA-binding region" description="OmpR/PhoB-type" evidence="9">
    <location>
        <begin position="135"/>
        <end position="234"/>
    </location>
</feature>
<evidence type="ECO:0000256" key="4">
    <source>
        <dbReference type="ARBA" id="ARBA00023012"/>
    </source>
</evidence>
<dbReference type="Proteomes" id="UP000199371">
    <property type="component" value="Unassembled WGS sequence"/>
</dbReference>
<dbReference type="InterPro" id="IPR039420">
    <property type="entry name" value="WalR-like"/>
</dbReference>
<dbReference type="PANTHER" id="PTHR48111">
    <property type="entry name" value="REGULATOR OF RPOS"/>
    <property type="match status" value="1"/>
</dbReference>
<evidence type="ECO:0000256" key="8">
    <source>
        <dbReference type="PROSITE-ProRule" id="PRU00169"/>
    </source>
</evidence>